<feature type="non-terminal residue" evidence="1">
    <location>
        <position position="212"/>
    </location>
</feature>
<name>A0A6A4ZCC4_9STRA</name>
<protein>
    <submittedName>
        <fullName evidence="1">Uncharacterized protein</fullName>
    </submittedName>
</protein>
<sequence>MVSSMPSEMDVVRRTCLDPAWVAATATSLNIDPTVRDTTTKSKLNPYLRPTLPAARFQVSDSRTSRPGIFTPTCGYNEVIAGVGAKVDANGNVIAKGNVAGTLVLEWGSWDSIVLTSYVNSILLQEVLGYDVSYANVGSSTMSTARMSATSARGQCTPTHFNPEVWSAVRIAALNVFANATTRSIIGYWGRSGHYTLTANVAQALQGPALVN</sequence>
<dbReference type="EMBL" id="VJMH01000915">
    <property type="protein sequence ID" value="KAF0713870.1"/>
    <property type="molecule type" value="Genomic_DNA"/>
</dbReference>
<dbReference type="OrthoDB" id="71223at2759"/>
<dbReference type="AlphaFoldDB" id="A0A6A4ZCC4"/>
<gene>
    <name evidence="1" type="ORF">As57867_004165</name>
</gene>
<comment type="caution">
    <text evidence="1">The sequence shown here is derived from an EMBL/GenBank/DDBJ whole genome shotgun (WGS) entry which is preliminary data.</text>
</comment>
<organism evidence="1">
    <name type="scientific">Aphanomyces stellatus</name>
    <dbReference type="NCBI Taxonomy" id="120398"/>
    <lineage>
        <taxon>Eukaryota</taxon>
        <taxon>Sar</taxon>
        <taxon>Stramenopiles</taxon>
        <taxon>Oomycota</taxon>
        <taxon>Saprolegniomycetes</taxon>
        <taxon>Saprolegniales</taxon>
        <taxon>Verrucalvaceae</taxon>
        <taxon>Aphanomyces</taxon>
    </lineage>
</organism>
<evidence type="ECO:0000313" key="1">
    <source>
        <dbReference type="EMBL" id="KAF0713870.1"/>
    </source>
</evidence>
<proteinExistence type="predicted"/>
<reference evidence="1" key="1">
    <citation type="submission" date="2019-06" db="EMBL/GenBank/DDBJ databases">
        <title>Genomics analysis of Aphanomyces spp. identifies a new class of oomycete effector associated with host adaptation.</title>
        <authorList>
            <person name="Gaulin E."/>
        </authorList>
    </citation>
    <scope>NUCLEOTIDE SEQUENCE</scope>
    <source>
        <strain evidence="1">CBS 578.67</strain>
    </source>
</reference>
<accession>A0A6A4ZCC4</accession>